<dbReference type="AlphaFoldDB" id="A0A6G5AIT9"/>
<dbReference type="EMBL" id="GIKN01007694">
    <property type="protein sequence ID" value="NIE49967.1"/>
    <property type="molecule type" value="Transcribed_RNA"/>
</dbReference>
<proteinExistence type="predicted"/>
<organism evidence="1">
    <name type="scientific">Rhipicephalus microplus</name>
    <name type="common">Cattle tick</name>
    <name type="synonym">Boophilus microplus</name>
    <dbReference type="NCBI Taxonomy" id="6941"/>
    <lineage>
        <taxon>Eukaryota</taxon>
        <taxon>Metazoa</taxon>
        <taxon>Ecdysozoa</taxon>
        <taxon>Arthropoda</taxon>
        <taxon>Chelicerata</taxon>
        <taxon>Arachnida</taxon>
        <taxon>Acari</taxon>
        <taxon>Parasitiformes</taxon>
        <taxon>Ixodida</taxon>
        <taxon>Ixodoidea</taxon>
        <taxon>Ixodidae</taxon>
        <taxon>Rhipicephalinae</taxon>
        <taxon>Rhipicephalus</taxon>
        <taxon>Boophilus</taxon>
    </lineage>
</organism>
<sequence length="114" mass="12786">MLHYTFTEQVDDMLWSAHTIHLHLTCYALCKMTCCCNANTCVSLLLHFLAPYKCFFRHLPLSDTSEAISGHLGVARGGSPIASLTFQARVVLQGHIADVCCVGVKRPYFIYDYL</sequence>
<name>A0A6G5AIT9_RHIMP</name>
<evidence type="ECO:0000313" key="1">
    <source>
        <dbReference type="EMBL" id="NIE49967.1"/>
    </source>
</evidence>
<protein>
    <submittedName>
        <fullName evidence="1">Uncharacterized protein</fullName>
    </submittedName>
</protein>
<reference evidence="1" key="1">
    <citation type="submission" date="2020-03" db="EMBL/GenBank/DDBJ databases">
        <title>A transcriptome and proteome of the tick Rhipicephalus microplus shaped by the genetic composition of its hosts and developmental stage.</title>
        <authorList>
            <person name="Garcia G.R."/>
            <person name="Ribeiro J.M.C."/>
            <person name="Maruyama S.R."/>
            <person name="Gardinasse L.G."/>
            <person name="Nelson K."/>
            <person name="Ferreira B.R."/>
            <person name="Andrade T.G."/>
            <person name="Santos I.K.F.M."/>
        </authorList>
    </citation>
    <scope>NUCLEOTIDE SEQUENCE</scope>
    <source>
        <strain evidence="1">NSGR</strain>
        <tissue evidence="1">Salivary glands</tissue>
    </source>
</reference>
<accession>A0A6G5AIT9</accession>